<organism evidence="2 3">
    <name type="scientific">Gossypium barbadense</name>
    <name type="common">Sea Island cotton</name>
    <name type="synonym">Hibiscus barbadensis</name>
    <dbReference type="NCBI Taxonomy" id="3634"/>
    <lineage>
        <taxon>Eukaryota</taxon>
        <taxon>Viridiplantae</taxon>
        <taxon>Streptophyta</taxon>
        <taxon>Embryophyta</taxon>
        <taxon>Tracheophyta</taxon>
        <taxon>Spermatophyta</taxon>
        <taxon>Magnoliopsida</taxon>
        <taxon>eudicotyledons</taxon>
        <taxon>Gunneridae</taxon>
        <taxon>Pentapetalae</taxon>
        <taxon>rosids</taxon>
        <taxon>malvids</taxon>
        <taxon>Malvales</taxon>
        <taxon>Malvaceae</taxon>
        <taxon>Malvoideae</taxon>
        <taxon>Gossypium</taxon>
    </lineage>
</organism>
<feature type="compositionally biased region" description="Basic and acidic residues" evidence="1">
    <location>
        <begin position="8"/>
        <end position="45"/>
    </location>
</feature>
<evidence type="ECO:0000313" key="2">
    <source>
        <dbReference type="EMBL" id="PPR85956.1"/>
    </source>
</evidence>
<feature type="compositionally biased region" description="Polar residues" evidence="1">
    <location>
        <begin position="64"/>
        <end position="77"/>
    </location>
</feature>
<proteinExistence type="predicted"/>
<name>A0A2P5W4B1_GOSBA</name>
<dbReference type="AlphaFoldDB" id="A0A2P5W4B1"/>
<gene>
    <name evidence="2" type="ORF">GOBAR_AA34735</name>
</gene>
<dbReference type="EMBL" id="KZ669193">
    <property type="protein sequence ID" value="PPR85956.1"/>
    <property type="molecule type" value="Genomic_DNA"/>
</dbReference>
<dbReference type="Proteomes" id="UP000239757">
    <property type="component" value="Unassembled WGS sequence"/>
</dbReference>
<reference evidence="2 3" key="1">
    <citation type="submission" date="2015-01" db="EMBL/GenBank/DDBJ databases">
        <title>Genome of allotetraploid Gossypium barbadense reveals genomic plasticity and fiber elongation in cotton evolution.</title>
        <authorList>
            <person name="Chen X."/>
            <person name="Liu X."/>
            <person name="Zhao B."/>
            <person name="Zheng H."/>
            <person name="Hu Y."/>
            <person name="Lu G."/>
            <person name="Yang C."/>
            <person name="Chen J."/>
            <person name="Shan C."/>
            <person name="Zhang L."/>
            <person name="Zhou Y."/>
            <person name="Wang L."/>
            <person name="Guo W."/>
            <person name="Bai Y."/>
            <person name="Ruan J."/>
            <person name="Shangguan X."/>
            <person name="Mao Y."/>
            <person name="Jiang J."/>
            <person name="Zhu Y."/>
            <person name="Lei J."/>
            <person name="Kang H."/>
            <person name="Chen S."/>
            <person name="He X."/>
            <person name="Wang R."/>
            <person name="Wang Y."/>
            <person name="Chen J."/>
            <person name="Wang L."/>
            <person name="Yu S."/>
            <person name="Wang B."/>
            <person name="Wei J."/>
            <person name="Song S."/>
            <person name="Lu X."/>
            <person name="Gao Z."/>
            <person name="Gu W."/>
            <person name="Deng X."/>
            <person name="Ma D."/>
            <person name="Wang S."/>
            <person name="Liang W."/>
            <person name="Fang L."/>
            <person name="Cai C."/>
            <person name="Zhu X."/>
            <person name="Zhou B."/>
            <person name="Zhang Y."/>
            <person name="Chen Z."/>
            <person name="Xu S."/>
            <person name="Zhu R."/>
            <person name="Wang S."/>
            <person name="Zhang T."/>
            <person name="Zhao G."/>
        </authorList>
    </citation>
    <scope>NUCLEOTIDE SEQUENCE [LARGE SCALE GENOMIC DNA]</scope>
    <source>
        <strain evidence="3">cv. Xinhai21</strain>
        <tissue evidence="2">Leaf</tissue>
    </source>
</reference>
<evidence type="ECO:0000256" key="1">
    <source>
        <dbReference type="SAM" id="MobiDB-lite"/>
    </source>
</evidence>
<feature type="region of interest" description="Disordered" evidence="1">
    <location>
        <begin position="1"/>
        <end position="49"/>
    </location>
</feature>
<accession>A0A2P5W4B1</accession>
<sequence>MAKLLNDGSRKGETAECNNDRLGRDASDFDDDFNHQRIEDRDKDMNIAGRNSLMSMEKVNQFAQIGARTTATENDQVSNEEENVDTERDEEEDAFDQFILDAAENEKIGKEVDDGDMDSGKENSSGSSGSKRRRDLNLMDKEDDEDDLTVRSTRRLS</sequence>
<feature type="region of interest" description="Disordered" evidence="1">
    <location>
        <begin position="64"/>
        <end position="157"/>
    </location>
</feature>
<evidence type="ECO:0000313" key="3">
    <source>
        <dbReference type="Proteomes" id="UP000239757"/>
    </source>
</evidence>
<protein>
    <submittedName>
        <fullName evidence="2">Uncharacterized protein</fullName>
    </submittedName>
</protein>
<feature type="compositionally biased region" description="Acidic residues" evidence="1">
    <location>
        <begin position="78"/>
        <end position="95"/>
    </location>
</feature>